<evidence type="ECO:0000313" key="1">
    <source>
        <dbReference type="EMBL" id="RVX45807.1"/>
    </source>
</evidence>
<evidence type="ECO:0000313" key="2">
    <source>
        <dbReference type="Proteomes" id="UP000284824"/>
    </source>
</evidence>
<protein>
    <submittedName>
        <fullName evidence="1">Uncharacterized protein</fullName>
    </submittedName>
</protein>
<organism evidence="1 2">
    <name type="scientific">Nonomuraea polychroma</name>
    <dbReference type="NCBI Taxonomy" id="46176"/>
    <lineage>
        <taxon>Bacteria</taxon>
        <taxon>Bacillati</taxon>
        <taxon>Actinomycetota</taxon>
        <taxon>Actinomycetes</taxon>
        <taxon>Streptosporangiales</taxon>
        <taxon>Streptosporangiaceae</taxon>
        <taxon>Nonomuraea</taxon>
    </lineage>
</organism>
<keyword evidence="2" id="KW-1185">Reference proteome</keyword>
<gene>
    <name evidence="1" type="ORF">EDD27_8630</name>
</gene>
<name>A0A438MJ03_9ACTN</name>
<dbReference type="RefSeq" id="WP_206641894.1">
    <property type="nucleotide sequence ID" value="NZ_SAUN01000001.1"/>
</dbReference>
<proteinExistence type="predicted"/>
<sequence>MIDKIAILEIGAAAQWNQLREADEVPMPISQAPVADVLADLAGALRTTDITWPRNDDENFVDNRALAWSRCRGHLPDWPERESLPESERHHLIHQFTTTATNLDDEVSRSLAELFLDYGEGYIVSGPLAWSPTEVMLLLTDWLPRKAILDAAQRTALPNVLRKWLAYALDRRGVDPRWITPVVDAVDAHLPEFRQAFDDRTSWGPAKQIADALTDRGIDLTDRQAVDDAIRALNAERLAHRLLP</sequence>
<dbReference type="Proteomes" id="UP000284824">
    <property type="component" value="Unassembled WGS sequence"/>
</dbReference>
<comment type="caution">
    <text evidence="1">The sequence shown here is derived from an EMBL/GenBank/DDBJ whole genome shotgun (WGS) entry which is preliminary data.</text>
</comment>
<accession>A0A438MJ03</accession>
<reference evidence="1 2" key="1">
    <citation type="submission" date="2019-01" db="EMBL/GenBank/DDBJ databases">
        <title>Sequencing the genomes of 1000 actinobacteria strains.</title>
        <authorList>
            <person name="Klenk H.-P."/>
        </authorList>
    </citation>
    <scope>NUCLEOTIDE SEQUENCE [LARGE SCALE GENOMIC DNA]</scope>
    <source>
        <strain evidence="1 2">DSM 43925</strain>
    </source>
</reference>
<dbReference type="EMBL" id="SAUN01000001">
    <property type="protein sequence ID" value="RVX45807.1"/>
    <property type="molecule type" value="Genomic_DNA"/>
</dbReference>
<dbReference type="AlphaFoldDB" id="A0A438MJ03"/>